<evidence type="ECO:0000313" key="2">
    <source>
        <dbReference type="Proteomes" id="UP000887565"/>
    </source>
</evidence>
<dbReference type="Proteomes" id="UP000887565">
    <property type="component" value="Unplaced"/>
</dbReference>
<evidence type="ECO:0000256" key="1">
    <source>
        <dbReference type="SAM" id="MobiDB-lite"/>
    </source>
</evidence>
<keyword evidence="2" id="KW-1185">Reference proteome</keyword>
<dbReference type="AlphaFoldDB" id="A0A915JJ01"/>
<protein>
    <submittedName>
        <fullName evidence="3">Uncharacterized protein</fullName>
    </submittedName>
</protein>
<feature type="region of interest" description="Disordered" evidence="1">
    <location>
        <begin position="89"/>
        <end position="112"/>
    </location>
</feature>
<accession>A0A915JJ01</accession>
<proteinExistence type="predicted"/>
<sequence length="112" mass="12279">MKPAARATYLNWYNGKLEAFGQANNMDKTIIHNAPKEYFEHIDGCTQALANYLNLPLTALSLQTSVESAYGKAKALLYFVGQHRPTPADYRPTTAGVGGQSVRVGRHRPTVG</sequence>
<evidence type="ECO:0000313" key="3">
    <source>
        <dbReference type="WBParaSite" id="nRc.2.0.1.t26134-RA"/>
    </source>
</evidence>
<reference evidence="3" key="1">
    <citation type="submission" date="2022-11" db="UniProtKB">
        <authorList>
            <consortium name="WormBaseParasite"/>
        </authorList>
    </citation>
    <scope>IDENTIFICATION</scope>
</reference>
<name>A0A915JJ01_ROMCU</name>
<dbReference type="WBParaSite" id="nRc.2.0.1.t26134-RA">
    <property type="protein sequence ID" value="nRc.2.0.1.t26134-RA"/>
    <property type="gene ID" value="nRc.2.0.1.g26134"/>
</dbReference>
<organism evidence="2 3">
    <name type="scientific">Romanomermis culicivorax</name>
    <name type="common">Nematode worm</name>
    <dbReference type="NCBI Taxonomy" id="13658"/>
    <lineage>
        <taxon>Eukaryota</taxon>
        <taxon>Metazoa</taxon>
        <taxon>Ecdysozoa</taxon>
        <taxon>Nematoda</taxon>
        <taxon>Enoplea</taxon>
        <taxon>Dorylaimia</taxon>
        <taxon>Mermithida</taxon>
        <taxon>Mermithoidea</taxon>
        <taxon>Mermithidae</taxon>
        <taxon>Romanomermis</taxon>
    </lineage>
</organism>